<protein>
    <submittedName>
        <fullName evidence="1">Uncharacterized protein</fullName>
    </submittedName>
</protein>
<evidence type="ECO:0000313" key="1">
    <source>
        <dbReference type="EMBL" id="ETW79716.1"/>
    </source>
</evidence>
<sequence>MPTYSSGCRRSDDCDGRFSGGPWMLETWKHDMQCVHFVFSSRSMYWTEWNKYKRVRLALVLLRGFVASPHRPSSD</sequence>
<gene>
    <name evidence="1" type="ORF">HETIRDRAFT_321667</name>
</gene>
<dbReference type="GeneID" id="20670776"/>
<dbReference type="InParanoid" id="W4K3S2"/>
<dbReference type="AlphaFoldDB" id="W4K3S2"/>
<dbReference type="EMBL" id="KI925460">
    <property type="protein sequence ID" value="ETW79716.1"/>
    <property type="molecule type" value="Genomic_DNA"/>
</dbReference>
<accession>W4K3S2</accession>
<dbReference type="Proteomes" id="UP000030671">
    <property type="component" value="Unassembled WGS sequence"/>
</dbReference>
<reference evidence="1 2" key="1">
    <citation type="journal article" date="2012" name="New Phytol.">
        <title>Insight into trade-off between wood decay and parasitism from the genome of a fungal forest pathogen.</title>
        <authorList>
            <person name="Olson A."/>
            <person name="Aerts A."/>
            <person name="Asiegbu F."/>
            <person name="Belbahri L."/>
            <person name="Bouzid O."/>
            <person name="Broberg A."/>
            <person name="Canback B."/>
            <person name="Coutinho P.M."/>
            <person name="Cullen D."/>
            <person name="Dalman K."/>
            <person name="Deflorio G."/>
            <person name="van Diepen L.T."/>
            <person name="Dunand C."/>
            <person name="Duplessis S."/>
            <person name="Durling M."/>
            <person name="Gonthier P."/>
            <person name="Grimwood J."/>
            <person name="Fossdal C.G."/>
            <person name="Hansson D."/>
            <person name="Henrissat B."/>
            <person name="Hietala A."/>
            <person name="Himmelstrand K."/>
            <person name="Hoffmeister D."/>
            <person name="Hogberg N."/>
            <person name="James T.Y."/>
            <person name="Karlsson M."/>
            <person name="Kohler A."/>
            <person name="Kues U."/>
            <person name="Lee Y.H."/>
            <person name="Lin Y.C."/>
            <person name="Lind M."/>
            <person name="Lindquist E."/>
            <person name="Lombard V."/>
            <person name="Lucas S."/>
            <person name="Lunden K."/>
            <person name="Morin E."/>
            <person name="Murat C."/>
            <person name="Park J."/>
            <person name="Raffaello T."/>
            <person name="Rouze P."/>
            <person name="Salamov A."/>
            <person name="Schmutz J."/>
            <person name="Solheim H."/>
            <person name="Stahlberg J."/>
            <person name="Velez H."/>
            <person name="de Vries R.P."/>
            <person name="Wiebenga A."/>
            <person name="Woodward S."/>
            <person name="Yakovlev I."/>
            <person name="Garbelotto M."/>
            <person name="Martin F."/>
            <person name="Grigoriev I.V."/>
            <person name="Stenlid J."/>
        </authorList>
    </citation>
    <scope>NUCLEOTIDE SEQUENCE [LARGE SCALE GENOMIC DNA]</scope>
    <source>
        <strain evidence="1 2">TC 32-1</strain>
    </source>
</reference>
<dbReference type="HOGENOM" id="CLU_2671359_0_0_1"/>
<evidence type="ECO:0000313" key="2">
    <source>
        <dbReference type="Proteomes" id="UP000030671"/>
    </source>
</evidence>
<organism evidence="1 2">
    <name type="scientific">Heterobasidion irregulare (strain TC 32-1)</name>
    <dbReference type="NCBI Taxonomy" id="747525"/>
    <lineage>
        <taxon>Eukaryota</taxon>
        <taxon>Fungi</taxon>
        <taxon>Dikarya</taxon>
        <taxon>Basidiomycota</taxon>
        <taxon>Agaricomycotina</taxon>
        <taxon>Agaricomycetes</taxon>
        <taxon>Russulales</taxon>
        <taxon>Bondarzewiaceae</taxon>
        <taxon>Heterobasidion</taxon>
        <taxon>Heterobasidion annosum species complex</taxon>
    </lineage>
</organism>
<keyword evidence="2" id="KW-1185">Reference proteome</keyword>
<proteinExistence type="predicted"/>
<dbReference type="RefSeq" id="XP_009548278.1">
    <property type="nucleotide sequence ID" value="XM_009549983.1"/>
</dbReference>
<dbReference type="KEGG" id="hir:HETIRDRAFT_321667"/>
<name>W4K3S2_HETIT</name>